<gene>
    <name evidence="1" type="ORF">BD289DRAFT_236815</name>
</gene>
<keyword evidence="2" id="KW-1185">Reference proteome</keyword>
<dbReference type="AlphaFoldDB" id="A0A2T3A9S7"/>
<evidence type="ECO:0000313" key="2">
    <source>
        <dbReference type="Proteomes" id="UP000241462"/>
    </source>
</evidence>
<protein>
    <submittedName>
        <fullName evidence="1">Uncharacterized protein</fullName>
    </submittedName>
</protein>
<name>A0A2T3A9S7_9PEZI</name>
<dbReference type="Proteomes" id="UP000241462">
    <property type="component" value="Unassembled WGS sequence"/>
</dbReference>
<organism evidence="1 2">
    <name type="scientific">Coniella lustricola</name>
    <dbReference type="NCBI Taxonomy" id="2025994"/>
    <lineage>
        <taxon>Eukaryota</taxon>
        <taxon>Fungi</taxon>
        <taxon>Dikarya</taxon>
        <taxon>Ascomycota</taxon>
        <taxon>Pezizomycotina</taxon>
        <taxon>Sordariomycetes</taxon>
        <taxon>Sordariomycetidae</taxon>
        <taxon>Diaporthales</taxon>
        <taxon>Schizoparmaceae</taxon>
        <taxon>Coniella</taxon>
    </lineage>
</organism>
<dbReference type="InParanoid" id="A0A2T3A9S7"/>
<dbReference type="EMBL" id="KZ678430">
    <property type="protein sequence ID" value="PSR87332.1"/>
    <property type="molecule type" value="Genomic_DNA"/>
</dbReference>
<accession>A0A2T3A9S7</accession>
<sequence length="181" mass="20686">MDASRSFAGASPWLGNHGLSPGWFMSHKTPRTFFPPSSERHGIVHLMDSRVHRPWPLSCAIATHYRSDVVNLPSFRFVCACQIHSNAIWSCKQSFAVDRLPMVEILFLASQSDCDADNCTWPERAREARDHDQQFDADRRENNVRICYRGQAHHSNFGKTTPYGLVSLEIYAKNVERRPTP</sequence>
<proteinExistence type="predicted"/>
<evidence type="ECO:0000313" key="1">
    <source>
        <dbReference type="EMBL" id="PSR87332.1"/>
    </source>
</evidence>
<reference evidence="1 2" key="1">
    <citation type="journal article" date="2018" name="Mycol. Prog.">
        <title>Coniella lustricola, a new species from submerged detritus.</title>
        <authorList>
            <person name="Raudabaugh D.B."/>
            <person name="Iturriaga T."/>
            <person name="Carver A."/>
            <person name="Mondo S."/>
            <person name="Pangilinan J."/>
            <person name="Lipzen A."/>
            <person name="He G."/>
            <person name="Amirebrahimi M."/>
            <person name="Grigoriev I.V."/>
            <person name="Miller A.N."/>
        </authorList>
    </citation>
    <scope>NUCLEOTIDE SEQUENCE [LARGE SCALE GENOMIC DNA]</scope>
    <source>
        <strain evidence="1 2">B22-T-1</strain>
    </source>
</reference>